<evidence type="ECO:0000259" key="1">
    <source>
        <dbReference type="Pfam" id="PF00561"/>
    </source>
</evidence>
<dbReference type="SUPFAM" id="SSF53474">
    <property type="entry name" value="alpha/beta-Hydrolases"/>
    <property type="match status" value="1"/>
</dbReference>
<organism evidence="2 3">
    <name type="scientific">Flavobacterium columnare</name>
    <dbReference type="NCBI Taxonomy" id="996"/>
    <lineage>
        <taxon>Bacteria</taxon>
        <taxon>Pseudomonadati</taxon>
        <taxon>Bacteroidota</taxon>
        <taxon>Flavobacteriia</taxon>
        <taxon>Flavobacteriales</taxon>
        <taxon>Flavobacteriaceae</taxon>
        <taxon>Flavobacterium</taxon>
    </lineage>
</organism>
<dbReference type="PANTHER" id="PTHR46438">
    <property type="entry name" value="ALPHA/BETA-HYDROLASES SUPERFAMILY PROTEIN"/>
    <property type="match status" value="1"/>
</dbReference>
<dbReference type="InterPro" id="IPR000073">
    <property type="entry name" value="AB_hydrolase_1"/>
</dbReference>
<dbReference type="PANTHER" id="PTHR46438:SF11">
    <property type="entry name" value="LIPASE-RELATED"/>
    <property type="match status" value="1"/>
</dbReference>
<name>A0A246GDN8_9FLAO</name>
<accession>A0A246GDN8</accession>
<evidence type="ECO:0000313" key="3">
    <source>
        <dbReference type="Proteomes" id="UP000198034"/>
    </source>
</evidence>
<dbReference type="Proteomes" id="UP000198034">
    <property type="component" value="Unassembled WGS sequence"/>
</dbReference>
<gene>
    <name evidence="2" type="ORF">BWK62_02430</name>
</gene>
<feature type="domain" description="AB hydrolase-1" evidence="1">
    <location>
        <begin position="80"/>
        <end position="174"/>
    </location>
</feature>
<dbReference type="GO" id="GO:0016787">
    <property type="term" value="F:hydrolase activity"/>
    <property type="evidence" value="ECO:0007669"/>
    <property type="project" value="UniProtKB-KW"/>
</dbReference>
<protein>
    <submittedName>
        <fullName evidence="2">Alpha/beta hydrolase</fullName>
    </submittedName>
</protein>
<comment type="caution">
    <text evidence="2">The sequence shown here is derived from an EMBL/GenBank/DDBJ whole genome shotgun (WGS) entry which is preliminary data.</text>
</comment>
<dbReference type="Pfam" id="PF00561">
    <property type="entry name" value="Abhydrolase_1"/>
    <property type="match status" value="1"/>
</dbReference>
<keyword evidence="2" id="KW-0378">Hydrolase</keyword>
<evidence type="ECO:0000313" key="2">
    <source>
        <dbReference type="EMBL" id="OWP79424.1"/>
    </source>
</evidence>
<dbReference type="Gene3D" id="3.40.50.1820">
    <property type="entry name" value="alpha/beta hydrolase"/>
    <property type="match status" value="1"/>
</dbReference>
<dbReference type="AlphaFoldDB" id="A0A246GDN8"/>
<dbReference type="InterPro" id="IPR029058">
    <property type="entry name" value="AB_hydrolase_fold"/>
</dbReference>
<proteinExistence type="predicted"/>
<sequence length="280" mass="32840">MNQIFYFLFTKSIGLYLNFLSFLFPEKAINIAFKLFTNPRKGKLKREKLPEFLQNSKIEKLNHEDSFFYTYVWEGNDIKILLVHGWESNSSRWEYLFPYLKNTGSTIISLDAPVHGLSEGSEFNIPQYSQFIHKIVQKYQPQYLIGHSIGGKTCLYYQYTFQIPFIEKIIILGAPSDFTIILKKYTDLLSLNSRLINGLKNKWSIKYEQKLEEFSAQLFVKEIRTKGLVIHDLEDKTVSIDEGRKIIQSWKKAHFIQTKGFGHSLQDVKVFNEICLFLFA</sequence>
<reference evidence="2 3" key="1">
    <citation type="journal article" date="2017" name="Infect. Genet. Evol.">
        <title>Comparative genome analysis of fish pathogen Flavobacterium columnare reveals extensive sequence diversity within the species.</title>
        <authorList>
            <person name="Kayansamruaj P."/>
            <person name="Dong H.T."/>
            <person name="Hirono I."/>
            <person name="Kondo H."/>
            <person name="Senapin S."/>
            <person name="Rodkhum C."/>
        </authorList>
    </citation>
    <scope>NUCLEOTIDE SEQUENCE [LARGE SCALE GENOMIC DNA]</scope>
    <source>
        <strain evidence="2 3">1214</strain>
    </source>
</reference>
<dbReference type="EMBL" id="MTCY01000004">
    <property type="protein sequence ID" value="OWP79424.1"/>
    <property type="molecule type" value="Genomic_DNA"/>
</dbReference>